<dbReference type="GO" id="GO:0070063">
    <property type="term" value="F:RNA polymerase binding"/>
    <property type="evidence" value="ECO:0007669"/>
    <property type="project" value="InterPro"/>
</dbReference>
<dbReference type="InterPro" id="IPR018151">
    <property type="entry name" value="TF_GreA/GreB_CS"/>
</dbReference>
<reference evidence="7 8" key="1">
    <citation type="submission" date="2019-04" db="EMBL/GenBank/DDBJ databases">
        <title>Geobacter ruber sp. nov., ferric-reducing bacteria isolated from paddy soil.</title>
        <authorList>
            <person name="Xu Z."/>
            <person name="Masuda Y."/>
            <person name="Itoh H."/>
            <person name="Senoo K."/>
        </authorList>
    </citation>
    <scope>NUCLEOTIDE SEQUENCE [LARGE SCALE GENOMIC DNA]</scope>
    <source>
        <strain evidence="7 8">Red88</strain>
    </source>
</reference>
<feature type="domain" description="Transcription elongation factor GreA/GreB N-terminal" evidence="6">
    <location>
        <begin position="4"/>
        <end position="69"/>
    </location>
</feature>
<dbReference type="RefSeq" id="WP_149307494.1">
    <property type="nucleotide sequence ID" value="NZ_SRSD01000005.1"/>
</dbReference>
<evidence type="ECO:0000313" key="8">
    <source>
        <dbReference type="Proteomes" id="UP000324298"/>
    </source>
</evidence>
<gene>
    <name evidence="4 7" type="primary">greB</name>
    <name evidence="7" type="ORF">ET418_10195</name>
</gene>
<dbReference type="InterPro" id="IPR001437">
    <property type="entry name" value="Tscrpt_elong_fac_GreA/B_C"/>
</dbReference>
<comment type="function">
    <text evidence="4">Necessary for efficient RNA polymerase transcription elongation past template-encoded arresting sites. The arresting sites in DNA have the property of trapping a certain fraction of elongating RNA polymerases that pass through, resulting in locked ternary complexes. Cleavage of the nascent transcript by cleavage factors such as GreA or GreB allows the resumption of elongation from the new 3'terminus. GreB releases sequences of up to 9 nucleotides in length.</text>
</comment>
<dbReference type="SUPFAM" id="SSF46557">
    <property type="entry name" value="GreA transcript cleavage protein, N-terminal domain"/>
    <property type="match status" value="1"/>
</dbReference>
<dbReference type="InterPro" id="IPR036953">
    <property type="entry name" value="GreA/GreB_C_sf"/>
</dbReference>
<evidence type="ECO:0000259" key="6">
    <source>
        <dbReference type="Pfam" id="PF03449"/>
    </source>
</evidence>
<dbReference type="NCBIfam" id="TIGR01461">
    <property type="entry name" value="greB"/>
    <property type="match status" value="1"/>
</dbReference>
<dbReference type="InterPro" id="IPR028624">
    <property type="entry name" value="Tscrpt_elong_fac_GreA/B"/>
</dbReference>
<dbReference type="GO" id="GO:0003746">
    <property type="term" value="F:translation elongation factor activity"/>
    <property type="evidence" value="ECO:0007669"/>
    <property type="project" value="UniProtKB-KW"/>
</dbReference>
<dbReference type="Proteomes" id="UP000324298">
    <property type="component" value="Unassembled WGS sequence"/>
</dbReference>
<evidence type="ECO:0000259" key="5">
    <source>
        <dbReference type="Pfam" id="PF01272"/>
    </source>
</evidence>
<sequence length="161" mass="18129">MTNLISPEGLKTLEDEFHYLWRVERPKIVQGVSDAAAEGDRSENAEYIYGKKRLREIDRKLKHLSSRLKLLKPATPPANPQMVSFGCWVTYEDEDGNERCYQLVGPDEFDVSLGRISIDSPVGQALLQKKLDDEVVIKRPNGDLTVYITDISATRPAGAPR</sequence>
<feature type="domain" description="Transcription elongation factor GreA/GreB C-terminal" evidence="5">
    <location>
        <begin position="81"/>
        <end position="152"/>
    </location>
</feature>
<dbReference type="Gene3D" id="1.10.287.180">
    <property type="entry name" value="Transcription elongation factor, GreA/GreB, N-terminal domain"/>
    <property type="match status" value="1"/>
</dbReference>
<dbReference type="PIRSF" id="PIRSF006092">
    <property type="entry name" value="GreA_GreB"/>
    <property type="match status" value="1"/>
</dbReference>
<dbReference type="GO" id="GO:0006354">
    <property type="term" value="P:DNA-templated transcription elongation"/>
    <property type="evidence" value="ECO:0007669"/>
    <property type="project" value="TreeGrafter"/>
</dbReference>
<proteinExistence type="inferred from homology"/>
<keyword evidence="7" id="KW-0648">Protein biosynthesis</keyword>
<evidence type="ECO:0000256" key="1">
    <source>
        <dbReference type="ARBA" id="ARBA00023015"/>
    </source>
</evidence>
<dbReference type="AlphaFoldDB" id="A0A5A9XFK3"/>
<comment type="similarity">
    <text evidence="4">Belongs to the GreA/GreB family. GreB subfamily.</text>
</comment>
<dbReference type="InterPro" id="IPR006358">
    <property type="entry name" value="Tscrpt_elong_fac_GreB"/>
</dbReference>
<keyword evidence="1 4" id="KW-0805">Transcription regulation</keyword>
<keyword evidence="7" id="KW-0251">Elongation factor</keyword>
<dbReference type="GO" id="GO:0003677">
    <property type="term" value="F:DNA binding"/>
    <property type="evidence" value="ECO:0007669"/>
    <property type="project" value="UniProtKB-UniRule"/>
</dbReference>
<keyword evidence="2 4" id="KW-0238">DNA-binding</keyword>
<dbReference type="InterPro" id="IPR022691">
    <property type="entry name" value="Tscrpt_elong_fac_GreA/B_N"/>
</dbReference>
<dbReference type="HAMAP" id="MF_00105">
    <property type="entry name" value="GreA_GreB"/>
    <property type="match status" value="1"/>
</dbReference>
<dbReference type="SUPFAM" id="SSF54534">
    <property type="entry name" value="FKBP-like"/>
    <property type="match status" value="1"/>
</dbReference>
<dbReference type="HAMAP" id="MF_00930">
    <property type="entry name" value="GreB"/>
    <property type="match status" value="1"/>
</dbReference>
<dbReference type="FunFam" id="3.10.50.30:FF:000001">
    <property type="entry name" value="Transcription elongation factor GreA"/>
    <property type="match status" value="1"/>
</dbReference>
<dbReference type="PANTHER" id="PTHR30437">
    <property type="entry name" value="TRANSCRIPTION ELONGATION FACTOR GREA"/>
    <property type="match status" value="1"/>
</dbReference>
<dbReference type="EMBL" id="SRSD01000005">
    <property type="protein sequence ID" value="KAA0891796.1"/>
    <property type="molecule type" value="Genomic_DNA"/>
</dbReference>
<comment type="caution">
    <text evidence="7">The sequence shown here is derived from an EMBL/GenBank/DDBJ whole genome shotgun (WGS) entry which is preliminary data.</text>
</comment>
<dbReference type="InterPro" id="IPR036805">
    <property type="entry name" value="Tscrpt_elong_fac_GreA/B_N_sf"/>
</dbReference>
<evidence type="ECO:0000256" key="3">
    <source>
        <dbReference type="ARBA" id="ARBA00023163"/>
    </source>
</evidence>
<dbReference type="InterPro" id="IPR023459">
    <property type="entry name" value="Tscrpt_elong_fac_GreA/B_fam"/>
</dbReference>
<dbReference type="Pfam" id="PF03449">
    <property type="entry name" value="GreA_GreB_N"/>
    <property type="match status" value="1"/>
</dbReference>
<dbReference type="FunFam" id="1.10.287.180:FF:000001">
    <property type="entry name" value="Transcription elongation factor GreA"/>
    <property type="match status" value="1"/>
</dbReference>
<evidence type="ECO:0000256" key="4">
    <source>
        <dbReference type="HAMAP-Rule" id="MF_00930"/>
    </source>
</evidence>
<protein>
    <recommendedName>
        <fullName evidence="4">Transcription elongation factor GreB</fullName>
    </recommendedName>
    <alternativeName>
        <fullName evidence="4">Transcript cleavage factor GreB</fullName>
    </alternativeName>
</protein>
<dbReference type="Gene3D" id="3.10.50.30">
    <property type="entry name" value="Transcription elongation factor, GreA/GreB, C-terminal domain"/>
    <property type="match status" value="1"/>
</dbReference>
<evidence type="ECO:0000256" key="2">
    <source>
        <dbReference type="ARBA" id="ARBA00023125"/>
    </source>
</evidence>
<accession>A0A5A9XFK3</accession>
<dbReference type="PANTHER" id="PTHR30437:SF6">
    <property type="entry name" value="TRANSCRIPTION ELONGATION FACTOR GREB"/>
    <property type="match status" value="1"/>
</dbReference>
<dbReference type="OrthoDB" id="5511940at2"/>
<name>A0A5A9XFK3_9BACT</name>
<dbReference type="PROSITE" id="PS00830">
    <property type="entry name" value="GREAB_2"/>
    <property type="match status" value="1"/>
</dbReference>
<keyword evidence="3 4" id="KW-0804">Transcription</keyword>
<dbReference type="Pfam" id="PF01272">
    <property type="entry name" value="GreA_GreB"/>
    <property type="match status" value="1"/>
</dbReference>
<keyword evidence="8" id="KW-1185">Reference proteome</keyword>
<dbReference type="GO" id="GO:0032784">
    <property type="term" value="P:regulation of DNA-templated transcription elongation"/>
    <property type="evidence" value="ECO:0007669"/>
    <property type="project" value="UniProtKB-UniRule"/>
</dbReference>
<evidence type="ECO:0000313" key="7">
    <source>
        <dbReference type="EMBL" id="KAA0891796.1"/>
    </source>
</evidence>
<organism evidence="7 8">
    <name type="scientific">Oryzomonas rubra</name>
    <dbReference type="NCBI Taxonomy" id="2509454"/>
    <lineage>
        <taxon>Bacteria</taxon>
        <taxon>Pseudomonadati</taxon>
        <taxon>Thermodesulfobacteriota</taxon>
        <taxon>Desulfuromonadia</taxon>
        <taxon>Geobacterales</taxon>
        <taxon>Geobacteraceae</taxon>
        <taxon>Oryzomonas</taxon>
    </lineage>
</organism>